<dbReference type="HOGENOM" id="CLU_006344_16_0_1"/>
<dbReference type="OrthoDB" id="2728219at2759"/>
<gene>
    <name evidence="1" type="ORF">JAAARDRAFT_134067</name>
</gene>
<evidence type="ECO:0000313" key="1">
    <source>
        <dbReference type="EMBL" id="KDQ55346.1"/>
    </source>
</evidence>
<dbReference type="Proteomes" id="UP000027265">
    <property type="component" value="Unassembled WGS sequence"/>
</dbReference>
<accession>A0A067PYD7</accession>
<organism evidence="1 2">
    <name type="scientific">Jaapia argillacea MUCL 33604</name>
    <dbReference type="NCBI Taxonomy" id="933084"/>
    <lineage>
        <taxon>Eukaryota</taxon>
        <taxon>Fungi</taxon>
        <taxon>Dikarya</taxon>
        <taxon>Basidiomycota</taxon>
        <taxon>Agaricomycotina</taxon>
        <taxon>Agaricomycetes</taxon>
        <taxon>Agaricomycetidae</taxon>
        <taxon>Jaapiales</taxon>
        <taxon>Jaapiaceae</taxon>
        <taxon>Jaapia</taxon>
    </lineage>
</organism>
<dbReference type="AlphaFoldDB" id="A0A067PYD7"/>
<proteinExistence type="predicted"/>
<dbReference type="InParanoid" id="A0A067PYD7"/>
<sequence length="145" mass="16721">MHHEIIRANPKWQKTQYRYDTVLVQNNATAADDGMHGIIIGQVLQFLSFIHNNVRYPCTLVKWFLPVGDEVDPLTGMWIVKPEMVGNEWTVGLVHLDCIVRACHLISVYGETEIPTDFKFHHSLDAFALYYINKFGDYNAHECIT</sequence>
<protein>
    <submittedName>
        <fullName evidence="1">Uncharacterized protein</fullName>
    </submittedName>
</protein>
<name>A0A067PYD7_9AGAM</name>
<dbReference type="EMBL" id="KL197725">
    <property type="protein sequence ID" value="KDQ55346.1"/>
    <property type="molecule type" value="Genomic_DNA"/>
</dbReference>
<evidence type="ECO:0000313" key="2">
    <source>
        <dbReference type="Proteomes" id="UP000027265"/>
    </source>
</evidence>
<reference evidence="2" key="1">
    <citation type="journal article" date="2014" name="Proc. Natl. Acad. Sci. U.S.A.">
        <title>Extensive sampling of basidiomycete genomes demonstrates inadequacy of the white-rot/brown-rot paradigm for wood decay fungi.</title>
        <authorList>
            <person name="Riley R."/>
            <person name="Salamov A.A."/>
            <person name="Brown D.W."/>
            <person name="Nagy L.G."/>
            <person name="Floudas D."/>
            <person name="Held B.W."/>
            <person name="Levasseur A."/>
            <person name="Lombard V."/>
            <person name="Morin E."/>
            <person name="Otillar R."/>
            <person name="Lindquist E.A."/>
            <person name="Sun H."/>
            <person name="LaButti K.M."/>
            <person name="Schmutz J."/>
            <person name="Jabbour D."/>
            <person name="Luo H."/>
            <person name="Baker S.E."/>
            <person name="Pisabarro A.G."/>
            <person name="Walton J.D."/>
            <person name="Blanchette R.A."/>
            <person name="Henrissat B."/>
            <person name="Martin F."/>
            <person name="Cullen D."/>
            <person name="Hibbett D.S."/>
            <person name="Grigoriev I.V."/>
        </authorList>
    </citation>
    <scope>NUCLEOTIDE SEQUENCE [LARGE SCALE GENOMIC DNA]</scope>
    <source>
        <strain evidence="2">MUCL 33604</strain>
    </source>
</reference>
<keyword evidence="2" id="KW-1185">Reference proteome</keyword>